<feature type="compositionally biased region" description="Polar residues" evidence="1">
    <location>
        <begin position="20"/>
        <end position="30"/>
    </location>
</feature>
<evidence type="ECO:0000313" key="3">
    <source>
        <dbReference type="EMBL" id="RSH78530.1"/>
    </source>
</evidence>
<dbReference type="STRING" id="105984.A0A427XI26"/>
<dbReference type="GO" id="GO:0005758">
    <property type="term" value="C:mitochondrial intermembrane space"/>
    <property type="evidence" value="ECO:0007669"/>
    <property type="project" value="InterPro"/>
</dbReference>
<organism evidence="3 4">
    <name type="scientific">Apiotrichum porosum</name>
    <dbReference type="NCBI Taxonomy" id="105984"/>
    <lineage>
        <taxon>Eukaryota</taxon>
        <taxon>Fungi</taxon>
        <taxon>Dikarya</taxon>
        <taxon>Basidiomycota</taxon>
        <taxon>Agaricomycotina</taxon>
        <taxon>Tremellomycetes</taxon>
        <taxon>Trichosporonales</taxon>
        <taxon>Trichosporonaceae</taxon>
        <taxon>Apiotrichum</taxon>
    </lineage>
</organism>
<feature type="region of interest" description="Disordered" evidence="1">
    <location>
        <begin position="1"/>
        <end position="35"/>
    </location>
</feature>
<dbReference type="RefSeq" id="XP_028473677.1">
    <property type="nucleotide sequence ID" value="XM_028617999.1"/>
</dbReference>
<dbReference type="InterPro" id="IPR006797">
    <property type="entry name" value="PRELI/MSF1_dom"/>
</dbReference>
<dbReference type="PROSITE" id="PS50904">
    <property type="entry name" value="PRELI_MSF1"/>
    <property type="match status" value="1"/>
</dbReference>
<dbReference type="Pfam" id="PF04707">
    <property type="entry name" value="PRELI"/>
    <property type="match status" value="1"/>
</dbReference>
<evidence type="ECO:0000259" key="2">
    <source>
        <dbReference type="PROSITE" id="PS50904"/>
    </source>
</evidence>
<evidence type="ECO:0000313" key="4">
    <source>
        <dbReference type="Proteomes" id="UP000279236"/>
    </source>
</evidence>
<dbReference type="InterPro" id="IPR037365">
    <property type="entry name" value="Slowmo/Ups"/>
</dbReference>
<accession>A0A427XI26</accession>
<evidence type="ECO:0000256" key="1">
    <source>
        <dbReference type="SAM" id="MobiDB-lite"/>
    </source>
</evidence>
<name>A0A427XI26_9TREE</name>
<dbReference type="OrthoDB" id="341300at2759"/>
<dbReference type="PANTHER" id="PTHR11158">
    <property type="entry name" value="MSF1/PX19 RELATED"/>
    <property type="match status" value="1"/>
</dbReference>
<dbReference type="EMBL" id="RSCE01000012">
    <property type="protein sequence ID" value="RSH78530.1"/>
    <property type="molecule type" value="Genomic_DNA"/>
</dbReference>
<feature type="domain" description="PRELI/MSF1" evidence="2">
    <location>
        <begin position="87"/>
        <end position="285"/>
    </location>
</feature>
<dbReference type="AlphaFoldDB" id="A0A427XI26"/>
<proteinExistence type="predicted"/>
<gene>
    <name evidence="3" type="ORF">EHS24_002255</name>
</gene>
<comment type="caution">
    <text evidence="3">The sequence shown here is derived from an EMBL/GenBank/DDBJ whole genome shotgun (WGS) entry which is preliminary data.</text>
</comment>
<reference evidence="3 4" key="1">
    <citation type="submission" date="2018-11" db="EMBL/GenBank/DDBJ databases">
        <title>Genome sequence of Apiotrichum porosum DSM 27194.</title>
        <authorList>
            <person name="Aliyu H."/>
            <person name="Gorte O."/>
            <person name="Ochsenreither K."/>
        </authorList>
    </citation>
    <scope>NUCLEOTIDE SEQUENCE [LARGE SCALE GENOMIC DNA]</scope>
    <source>
        <strain evidence="3 4">DSM 27194</strain>
    </source>
</reference>
<sequence length="291" mass="32118">MALSHIQHPLFQQPHGTRHPASSLQHNTLSGPAASPPRLIPLSLGLCGCEPGRLDRLQQWSRFTTRHMNSVVTVTHHETAHPLSPSAPLCHPPSDALRSSEPPPTGLLAFFLRYPNPFARHVLSVDVLERTVDPKTGRIKTTRLILKRGVVPQWASKWLPSAAASGGRGLDAWVLEESVVDPPGWGGDQGLKDDYYAQPRLRMHQGNLSFKKFMHVIEGAELCAGPGGSTLHHTTAEVRSQFGGRWSQILRNRIEAYGVGKFEGNTEKSRKGMSLILDMLRNRSQGDIKEP</sequence>
<protein>
    <recommendedName>
        <fullName evidence="2">PRELI/MSF1 domain-containing protein</fullName>
    </recommendedName>
</protein>
<dbReference type="Proteomes" id="UP000279236">
    <property type="component" value="Unassembled WGS sequence"/>
</dbReference>
<keyword evidence="4" id="KW-1185">Reference proteome</keyword>
<dbReference type="GeneID" id="39586798"/>